<dbReference type="InterPro" id="IPR037523">
    <property type="entry name" value="VOC_core"/>
</dbReference>
<organism evidence="2 3">
    <name type="scientific">Chitiniphilus purpureus</name>
    <dbReference type="NCBI Taxonomy" id="2981137"/>
    <lineage>
        <taxon>Bacteria</taxon>
        <taxon>Pseudomonadati</taxon>
        <taxon>Pseudomonadota</taxon>
        <taxon>Betaproteobacteria</taxon>
        <taxon>Neisseriales</taxon>
        <taxon>Chitinibacteraceae</taxon>
        <taxon>Chitiniphilus</taxon>
    </lineage>
</organism>
<dbReference type="EMBL" id="CP106753">
    <property type="protein sequence ID" value="UXY15429.1"/>
    <property type="molecule type" value="Genomic_DNA"/>
</dbReference>
<evidence type="ECO:0000259" key="1">
    <source>
        <dbReference type="PROSITE" id="PS51819"/>
    </source>
</evidence>
<reference evidence="2" key="1">
    <citation type="submission" date="2022-10" db="EMBL/GenBank/DDBJ databases">
        <title>Chitiniphilus purpureus sp. nov., a novel chitin-degrading bacterium isolated from crawfish pond sediment.</title>
        <authorList>
            <person name="Li K."/>
        </authorList>
    </citation>
    <scope>NUCLEOTIDE SEQUENCE</scope>
    <source>
        <strain evidence="2">CD1</strain>
    </source>
</reference>
<dbReference type="RefSeq" id="WP_263124837.1">
    <property type="nucleotide sequence ID" value="NZ_CP106753.1"/>
</dbReference>
<dbReference type="Gene3D" id="3.30.720.110">
    <property type="match status" value="1"/>
</dbReference>
<feature type="domain" description="VOC" evidence="1">
    <location>
        <begin position="7"/>
        <end position="129"/>
    </location>
</feature>
<accession>A0ABY6DM25</accession>
<dbReference type="InterPro" id="IPR004360">
    <property type="entry name" value="Glyas_Fos-R_dOase_dom"/>
</dbReference>
<proteinExistence type="predicted"/>
<evidence type="ECO:0000313" key="3">
    <source>
        <dbReference type="Proteomes" id="UP001061302"/>
    </source>
</evidence>
<evidence type="ECO:0000313" key="2">
    <source>
        <dbReference type="EMBL" id="UXY15429.1"/>
    </source>
</evidence>
<dbReference type="InterPro" id="IPR029068">
    <property type="entry name" value="Glyas_Bleomycin-R_OHBP_Dase"/>
</dbReference>
<keyword evidence="3" id="KW-1185">Reference proteome</keyword>
<dbReference type="Pfam" id="PF00903">
    <property type="entry name" value="Glyoxalase"/>
    <property type="match status" value="1"/>
</dbReference>
<dbReference type="Proteomes" id="UP001061302">
    <property type="component" value="Chromosome"/>
</dbReference>
<dbReference type="Gene3D" id="3.30.720.120">
    <property type="match status" value="1"/>
</dbReference>
<dbReference type="PROSITE" id="PS51819">
    <property type="entry name" value="VOC"/>
    <property type="match status" value="1"/>
</dbReference>
<dbReference type="SUPFAM" id="SSF54593">
    <property type="entry name" value="Glyoxalase/Bleomycin resistance protein/Dihydroxybiphenyl dioxygenase"/>
    <property type="match status" value="1"/>
</dbReference>
<gene>
    <name evidence="2" type="ORF">N8I74_19300</name>
</gene>
<name>A0ABY6DM25_9NEIS</name>
<protein>
    <submittedName>
        <fullName evidence="2">VOC family protein</fullName>
    </submittedName>
</protein>
<sequence length="144" mass="16154">MPLSQLTAAYPLVTTPHLAESRDFFVRHLGFEVGFEATWFVWLSRPTSEAGTIAIAFMLPEHPSRPPGPETFNGQGLLLTLQVDDARAEEARLRREGVAITYPVQHEPWGQIRFQVRTPSGLVLDIVQQAEPAPGFWDPYLTQT</sequence>